<dbReference type="EMBL" id="CP069127">
    <property type="protein sequence ID" value="QRG67161.1"/>
    <property type="molecule type" value="Genomic_DNA"/>
</dbReference>
<dbReference type="InterPro" id="IPR013011">
    <property type="entry name" value="PTS_EIIB_2"/>
</dbReference>
<dbReference type="InterPro" id="IPR003501">
    <property type="entry name" value="PTS_EIIB_2/3"/>
</dbReference>
<sequence length="93" mass="10018">MEMKTIIVACGAGIATSTLICDRVKQLLENHGIAAQIIQCTVADIAGHAGRADLIVTSMKLENKYEKPLVTAISFLTGIGREQTEQEILAYLT</sequence>
<reference evidence="3 4" key="1">
    <citation type="submission" date="2021-01" db="EMBL/GenBank/DDBJ databases">
        <title>Identification of strong promoters based on the transcriptome of Brevibacillus choshinensis.</title>
        <authorList>
            <person name="Yao D."/>
            <person name="Zhang K."/>
            <person name="Wu J."/>
        </authorList>
    </citation>
    <scope>NUCLEOTIDE SEQUENCE [LARGE SCALE GENOMIC DNA]</scope>
    <source>
        <strain evidence="3 4">HPD31-SP3</strain>
    </source>
</reference>
<gene>
    <name evidence="3" type="ORF">JNE38_27495</name>
</gene>
<dbReference type="Gene3D" id="3.40.50.2300">
    <property type="match status" value="1"/>
</dbReference>
<dbReference type="InterPro" id="IPR036095">
    <property type="entry name" value="PTS_EIIB-like_sf"/>
</dbReference>
<evidence type="ECO:0000259" key="2">
    <source>
        <dbReference type="PROSITE" id="PS51099"/>
    </source>
</evidence>
<evidence type="ECO:0000313" key="4">
    <source>
        <dbReference type="Proteomes" id="UP000596248"/>
    </source>
</evidence>
<name>A0ABX7FPB9_BRECH</name>
<protein>
    <submittedName>
        <fullName evidence="3">PTS sugar transporter subunit IIB</fullName>
    </submittedName>
</protein>
<accession>A0ABX7FPB9</accession>
<dbReference type="PROSITE" id="PS51099">
    <property type="entry name" value="PTS_EIIB_TYPE_2"/>
    <property type="match status" value="1"/>
</dbReference>
<feature type="domain" description="PTS EIIB type-2" evidence="2">
    <location>
        <begin position="4"/>
        <end position="93"/>
    </location>
</feature>
<proteinExistence type="predicted"/>
<dbReference type="CDD" id="cd05566">
    <property type="entry name" value="PTS_IIB_galactitol"/>
    <property type="match status" value="1"/>
</dbReference>
<evidence type="ECO:0000313" key="3">
    <source>
        <dbReference type="EMBL" id="QRG67161.1"/>
    </source>
</evidence>
<dbReference type="SUPFAM" id="SSF52794">
    <property type="entry name" value="PTS system IIB component-like"/>
    <property type="match status" value="1"/>
</dbReference>
<keyword evidence="3" id="KW-0813">Transport</keyword>
<dbReference type="Proteomes" id="UP000596248">
    <property type="component" value="Chromosome"/>
</dbReference>
<keyword evidence="1" id="KW-0808">Transferase</keyword>
<keyword evidence="4" id="KW-1185">Reference proteome</keyword>
<dbReference type="Pfam" id="PF02302">
    <property type="entry name" value="PTS_IIB"/>
    <property type="match status" value="1"/>
</dbReference>
<keyword evidence="3" id="KW-0762">Sugar transport</keyword>
<evidence type="ECO:0000256" key="1">
    <source>
        <dbReference type="ARBA" id="ARBA00022679"/>
    </source>
</evidence>
<organism evidence="3 4">
    <name type="scientific">Brevibacillus choshinensis</name>
    <dbReference type="NCBI Taxonomy" id="54911"/>
    <lineage>
        <taxon>Bacteria</taxon>
        <taxon>Bacillati</taxon>
        <taxon>Bacillota</taxon>
        <taxon>Bacilli</taxon>
        <taxon>Bacillales</taxon>
        <taxon>Paenibacillaceae</taxon>
        <taxon>Brevibacillus</taxon>
    </lineage>
</organism>